<comment type="caution">
    <text evidence="1">The sequence shown here is derived from an EMBL/GenBank/DDBJ whole genome shotgun (WGS) entry which is preliminary data.</text>
</comment>
<dbReference type="AlphaFoldDB" id="A0A7C2A368"/>
<accession>A0A7C2A368</accession>
<dbReference type="Proteomes" id="UP000885738">
    <property type="component" value="Unassembled WGS sequence"/>
</dbReference>
<organism evidence="1">
    <name type="scientific">Desulfofervidus auxilii</name>
    <dbReference type="NCBI Taxonomy" id="1621989"/>
    <lineage>
        <taxon>Bacteria</taxon>
        <taxon>Pseudomonadati</taxon>
        <taxon>Thermodesulfobacteriota</taxon>
        <taxon>Candidatus Desulfofervidia</taxon>
        <taxon>Candidatus Desulfofervidales</taxon>
        <taxon>Candidatus Desulfofervidaceae</taxon>
        <taxon>Candidatus Desulfofervidus</taxon>
    </lineage>
</organism>
<protein>
    <submittedName>
        <fullName evidence="1">Uncharacterized protein</fullName>
    </submittedName>
</protein>
<name>A0A7C2A368_DESA2</name>
<sequence length="412" mass="48136">MFIRAIKNPHRSQQRLGFLKYLVYKASQNDSTPLKILGEDLAKTLSKKIRISLNDSIKEYVKNRLRNHSKNTQEKIYMELQDLYLSDPKIPSKTGKLYSYDSQKRYPYFLSSLGFAREKIYSLLVRGKVFLQFVSKDEINSFNTYIPNHNPLLLNDYQKYVFLYSILENDGDVLKLLYLQLLNFNNSFSDWNAGDYLPEIYEEIAKVYTPNITSGVDRERINHLVESAKKIKTWVNKPRTGGRGAKIDAITPRLEPFVDLGLLEKPDPYKYEYKFTERGREFFNSFSNAENADKFLDFQFFSTLVKSFKLNAKRTEEEEIIEILISAFHKIKSPLGYAPIREIALLGIINSIVNENKYFEIGEAVKLIMEYQKKHPYRLRFQVDRSGAPVYVKFLTNKISEVKDANSFREGN</sequence>
<proteinExistence type="predicted"/>
<reference evidence="1" key="1">
    <citation type="journal article" date="2020" name="mSystems">
        <title>Genome- and Community-Level Interaction Insights into Carbon Utilization and Element Cycling Functions of Hydrothermarchaeota in Hydrothermal Sediment.</title>
        <authorList>
            <person name="Zhou Z."/>
            <person name="Liu Y."/>
            <person name="Xu W."/>
            <person name="Pan J."/>
            <person name="Luo Z.H."/>
            <person name="Li M."/>
        </authorList>
    </citation>
    <scope>NUCLEOTIDE SEQUENCE [LARGE SCALE GENOMIC DNA]</scope>
    <source>
        <strain evidence="1">HyVt-389</strain>
    </source>
</reference>
<dbReference type="EMBL" id="DRIH01000033">
    <property type="protein sequence ID" value="HEC67394.1"/>
    <property type="molecule type" value="Genomic_DNA"/>
</dbReference>
<evidence type="ECO:0000313" key="1">
    <source>
        <dbReference type="EMBL" id="HEC67394.1"/>
    </source>
</evidence>
<gene>
    <name evidence="1" type="ORF">ENI35_01045</name>
</gene>